<feature type="region of interest" description="Disordered" evidence="1">
    <location>
        <begin position="1"/>
        <end position="35"/>
    </location>
</feature>
<sequence>MWQQNQSVGGKDRQAFIKQAAADRESRQRARDEKAKQEMELKAVLVVQRFARLSIAELRAKKKAANALDALVSSAPVQTPVPIPKRDATKPTSESTTKIPDKTVSEFGSQSVTDVSAKDLYDAIHTYLQMVAQRSARVGWIAQVSELLSVVLTRLSTLRVTATPHIGGSLGKFKTKSQKDVAATQSGIGSQQLDGSSIAPGESNGPLPQPCEYCLLET</sequence>
<feature type="compositionally biased region" description="Basic and acidic residues" evidence="1">
    <location>
        <begin position="10"/>
        <end position="35"/>
    </location>
</feature>
<evidence type="ECO:0000313" key="2">
    <source>
        <dbReference type="EMBL" id="KNC86502.1"/>
    </source>
</evidence>
<accession>A0A0L0GBW2</accession>
<proteinExistence type="predicted"/>
<feature type="compositionally biased region" description="Polar residues" evidence="1">
    <location>
        <begin position="184"/>
        <end position="195"/>
    </location>
</feature>
<feature type="region of interest" description="Disordered" evidence="1">
    <location>
        <begin position="79"/>
        <end position="100"/>
    </location>
</feature>
<dbReference type="EMBL" id="KQ241648">
    <property type="protein sequence ID" value="KNC86502.1"/>
    <property type="molecule type" value="Genomic_DNA"/>
</dbReference>
<reference evidence="2 3" key="1">
    <citation type="submission" date="2011-02" db="EMBL/GenBank/DDBJ databases">
        <title>The Genome Sequence of Sphaeroforma arctica JP610.</title>
        <authorList>
            <consortium name="The Broad Institute Genome Sequencing Platform"/>
            <person name="Russ C."/>
            <person name="Cuomo C."/>
            <person name="Young S.K."/>
            <person name="Zeng Q."/>
            <person name="Gargeya S."/>
            <person name="Alvarado L."/>
            <person name="Berlin A."/>
            <person name="Chapman S.B."/>
            <person name="Chen Z."/>
            <person name="Freedman E."/>
            <person name="Gellesch M."/>
            <person name="Goldberg J."/>
            <person name="Griggs A."/>
            <person name="Gujja S."/>
            <person name="Heilman E."/>
            <person name="Heiman D."/>
            <person name="Howarth C."/>
            <person name="Mehta T."/>
            <person name="Neiman D."/>
            <person name="Pearson M."/>
            <person name="Roberts A."/>
            <person name="Saif S."/>
            <person name="Shea T."/>
            <person name="Shenoy N."/>
            <person name="Sisk P."/>
            <person name="Stolte C."/>
            <person name="Sykes S."/>
            <person name="White J."/>
            <person name="Yandava C."/>
            <person name="Burger G."/>
            <person name="Gray M.W."/>
            <person name="Holland P.W.H."/>
            <person name="King N."/>
            <person name="Lang F.B.F."/>
            <person name="Roger A.J."/>
            <person name="Ruiz-Trillo I."/>
            <person name="Haas B."/>
            <person name="Nusbaum C."/>
            <person name="Birren B."/>
        </authorList>
    </citation>
    <scope>NUCLEOTIDE SEQUENCE [LARGE SCALE GENOMIC DNA]</scope>
    <source>
        <strain evidence="2 3">JP610</strain>
    </source>
</reference>
<dbReference type="GeneID" id="25901836"/>
<evidence type="ECO:0000256" key="1">
    <source>
        <dbReference type="SAM" id="MobiDB-lite"/>
    </source>
</evidence>
<protein>
    <submittedName>
        <fullName evidence="2">Uncharacterized protein</fullName>
    </submittedName>
</protein>
<organism evidence="2 3">
    <name type="scientific">Sphaeroforma arctica JP610</name>
    <dbReference type="NCBI Taxonomy" id="667725"/>
    <lineage>
        <taxon>Eukaryota</taxon>
        <taxon>Ichthyosporea</taxon>
        <taxon>Ichthyophonida</taxon>
        <taxon>Sphaeroforma</taxon>
    </lineage>
</organism>
<name>A0A0L0GBW2_9EUKA</name>
<gene>
    <name evidence="2" type="ORF">SARC_01332</name>
</gene>
<feature type="region of interest" description="Disordered" evidence="1">
    <location>
        <begin position="184"/>
        <end position="209"/>
    </location>
</feature>
<dbReference type="Proteomes" id="UP000054560">
    <property type="component" value="Unassembled WGS sequence"/>
</dbReference>
<dbReference type="RefSeq" id="XP_014160404.1">
    <property type="nucleotide sequence ID" value="XM_014304929.1"/>
</dbReference>
<evidence type="ECO:0000313" key="3">
    <source>
        <dbReference type="Proteomes" id="UP000054560"/>
    </source>
</evidence>
<keyword evidence="3" id="KW-1185">Reference proteome</keyword>
<dbReference type="AlphaFoldDB" id="A0A0L0GBW2"/>